<evidence type="ECO:0000313" key="2">
    <source>
        <dbReference type="Proteomes" id="UP000020681"/>
    </source>
</evidence>
<dbReference type="EMBL" id="JAOL01000156">
    <property type="protein sequence ID" value="EUA87747.1"/>
    <property type="molecule type" value="Genomic_DNA"/>
</dbReference>
<evidence type="ECO:0000313" key="1">
    <source>
        <dbReference type="EMBL" id="EUA87747.1"/>
    </source>
</evidence>
<accession>A0ABN0QST4</accession>
<proteinExistence type="predicted"/>
<organism evidence="1 2">
    <name type="scientific">Mycobacterium ulcerans str. Harvey</name>
    <dbReference type="NCBI Taxonomy" id="1299332"/>
    <lineage>
        <taxon>Bacteria</taxon>
        <taxon>Bacillati</taxon>
        <taxon>Actinomycetota</taxon>
        <taxon>Actinomycetes</taxon>
        <taxon>Mycobacteriales</taxon>
        <taxon>Mycobacteriaceae</taxon>
        <taxon>Mycobacterium</taxon>
        <taxon>Mycobacterium ulcerans group</taxon>
    </lineage>
</organism>
<sequence length="42" mass="4228">MPARSVAADPMAALGAPAPVGQVVSERKPAALCPCIAKLLQQ</sequence>
<comment type="caution">
    <text evidence="1">The sequence shown here is derived from an EMBL/GenBank/DDBJ whole genome shotgun (WGS) entry which is preliminary data.</text>
</comment>
<gene>
    <name evidence="1" type="ORF">I551_5809</name>
</gene>
<protein>
    <submittedName>
        <fullName evidence="1">Uncharacterized protein</fullName>
    </submittedName>
</protein>
<name>A0ABN0QST4_MYCUL</name>
<keyword evidence="2" id="KW-1185">Reference proteome</keyword>
<reference evidence="1 2" key="1">
    <citation type="submission" date="2014-01" db="EMBL/GenBank/DDBJ databases">
        <authorList>
            <person name="Dobos K."/>
            <person name="Lenaerts A."/>
            <person name="Ordway D."/>
            <person name="DeGroote M.A."/>
            <person name="Parker T."/>
            <person name="Sizemore C."/>
            <person name="Tallon L.J."/>
            <person name="Sadzewicz L.K."/>
            <person name="Sengamalay N."/>
            <person name="Fraser C.M."/>
            <person name="Hine E."/>
            <person name="Shefchek K.A."/>
            <person name="Das S.P."/>
            <person name="Tettelin H."/>
        </authorList>
    </citation>
    <scope>NUCLEOTIDE SEQUENCE [LARGE SCALE GENOMIC DNA]</scope>
    <source>
        <strain evidence="1 2">Harvey</strain>
    </source>
</reference>
<dbReference type="Proteomes" id="UP000020681">
    <property type="component" value="Unassembled WGS sequence"/>
</dbReference>